<organism evidence="1 2">
    <name type="scientific">Sipha flava</name>
    <name type="common">yellow sugarcane aphid</name>
    <dbReference type="NCBI Taxonomy" id="143950"/>
    <lineage>
        <taxon>Eukaryota</taxon>
        <taxon>Metazoa</taxon>
        <taxon>Ecdysozoa</taxon>
        <taxon>Arthropoda</taxon>
        <taxon>Hexapoda</taxon>
        <taxon>Insecta</taxon>
        <taxon>Pterygota</taxon>
        <taxon>Neoptera</taxon>
        <taxon>Paraneoptera</taxon>
        <taxon>Hemiptera</taxon>
        <taxon>Sternorrhyncha</taxon>
        <taxon>Aphidomorpha</taxon>
        <taxon>Aphidoidea</taxon>
        <taxon>Aphididae</taxon>
        <taxon>Sipha</taxon>
    </lineage>
</organism>
<accession>A0A8B8F5E8</accession>
<keyword evidence="1" id="KW-1185">Reference proteome</keyword>
<gene>
    <name evidence="2" type="primary">LOC112679839</name>
</gene>
<evidence type="ECO:0000313" key="1">
    <source>
        <dbReference type="Proteomes" id="UP000694846"/>
    </source>
</evidence>
<protein>
    <submittedName>
        <fullName evidence="2">Uncharacterized protein LOC112679839 isoform X1</fullName>
    </submittedName>
</protein>
<reference evidence="2" key="1">
    <citation type="submission" date="2025-08" db="UniProtKB">
        <authorList>
            <consortium name="RefSeq"/>
        </authorList>
    </citation>
    <scope>IDENTIFICATION</scope>
    <source>
        <tissue evidence="2">Whole body</tissue>
    </source>
</reference>
<dbReference type="Proteomes" id="UP000694846">
    <property type="component" value="Unplaced"/>
</dbReference>
<evidence type="ECO:0000313" key="2">
    <source>
        <dbReference type="RefSeq" id="XP_025405552.1"/>
    </source>
</evidence>
<sequence>MFIALYTDNNISKCCKSMGSIAQYVINCATQFIFYTFSMLEKDFYSIISSDESTTNFLISKNIVANNENTECIKCGSAMNLYLRKEMGKERRILRCKRKECQTTQSLRPGSRNR</sequence>
<dbReference type="AlphaFoldDB" id="A0A8B8F5E8"/>
<dbReference type="GeneID" id="112679839"/>
<dbReference type="RefSeq" id="XP_025405552.1">
    <property type="nucleotide sequence ID" value="XM_025549767.1"/>
</dbReference>
<proteinExistence type="predicted"/>
<dbReference type="OrthoDB" id="6605340at2759"/>
<name>A0A8B8F5E8_9HEMI</name>